<dbReference type="SUPFAM" id="SSF47413">
    <property type="entry name" value="lambda repressor-like DNA-binding domains"/>
    <property type="match status" value="1"/>
</dbReference>
<dbReference type="AlphaFoldDB" id="A0A2T4LPE1"/>
<evidence type="ECO:0000313" key="2">
    <source>
        <dbReference type="Proteomes" id="UP000241208"/>
    </source>
</evidence>
<dbReference type="GO" id="GO:0003677">
    <property type="term" value="F:DNA binding"/>
    <property type="evidence" value="ECO:0007669"/>
    <property type="project" value="InterPro"/>
</dbReference>
<name>A0A2T4LPE1_9STAP</name>
<evidence type="ECO:0000313" key="1">
    <source>
        <dbReference type="EMBL" id="PTF61147.1"/>
    </source>
</evidence>
<accession>A0A2T4LPE1</accession>
<dbReference type="Gene3D" id="1.10.260.40">
    <property type="entry name" value="lambda repressor-like DNA-binding domains"/>
    <property type="match status" value="1"/>
</dbReference>
<dbReference type="InterPro" id="IPR001387">
    <property type="entry name" value="Cro/C1-type_HTH"/>
</dbReference>
<reference evidence="1 2" key="1">
    <citation type="journal article" date="2016" name="Front. Microbiol.">
        <title>Comprehensive Phylogenetic Analysis of Bovine Non-aureus Staphylococci Species Based on Whole-Genome Sequencing.</title>
        <authorList>
            <person name="Naushad S."/>
            <person name="Barkema H.W."/>
            <person name="Luby C."/>
            <person name="Condas L.A."/>
            <person name="Nobrega D.B."/>
            <person name="Carson D.A."/>
            <person name="De Buck J."/>
        </authorList>
    </citation>
    <scope>NUCLEOTIDE SEQUENCE [LARGE SCALE GENOMIC DNA]</scope>
    <source>
        <strain evidence="1 2">SNUC 3829</strain>
    </source>
</reference>
<dbReference type="RefSeq" id="WP_107385383.1">
    <property type="nucleotide sequence ID" value="NZ_CP126540.1"/>
</dbReference>
<gene>
    <name evidence="1" type="ORF">BUY34_12675</name>
</gene>
<dbReference type="InterPro" id="IPR010982">
    <property type="entry name" value="Lambda_DNA-bd_dom_sf"/>
</dbReference>
<dbReference type="CDD" id="cd00093">
    <property type="entry name" value="HTH_XRE"/>
    <property type="match status" value="1"/>
</dbReference>
<protein>
    <submittedName>
        <fullName evidence="1">XRE family transcriptional regulator</fullName>
    </submittedName>
</protein>
<dbReference type="EMBL" id="PYZR01000240">
    <property type="protein sequence ID" value="PTF61147.1"/>
    <property type="molecule type" value="Genomic_DNA"/>
</dbReference>
<organism evidence="1 2">
    <name type="scientific">Staphylococcus cohnii</name>
    <dbReference type="NCBI Taxonomy" id="29382"/>
    <lineage>
        <taxon>Bacteria</taxon>
        <taxon>Bacillati</taxon>
        <taxon>Bacillota</taxon>
        <taxon>Bacilli</taxon>
        <taxon>Bacillales</taxon>
        <taxon>Staphylococcaceae</taxon>
        <taxon>Staphylococcus</taxon>
        <taxon>Staphylococcus cohnii species complex</taxon>
    </lineage>
</organism>
<sequence length="66" mass="8016">MEILTELREKEHLSLSKLAINLNKDYEKSYRICQIWDWEHGYREPSENDTKILADYFNVPQKTFSH</sequence>
<dbReference type="Proteomes" id="UP000241208">
    <property type="component" value="Unassembled WGS sequence"/>
</dbReference>
<dbReference type="PROSITE" id="PS50943">
    <property type="entry name" value="HTH_CROC1"/>
    <property type="match status" value="1"/>
</dbReference>
<comment type="caution">
    <text evidence="1">The sequence shown here is derived from an EMBL/GenBank/DDBJ whole genome shotgun (WGS) entry which is preliminary data.</text>
</comment>
<proteinExistence type="predicted"/>